<gene>
    <name evidence="2" type="ORF">PCL_10259</name>
</gene>
<organism evidence="2 3">
    <name type="scientific">Purpureocillium lilacinum</name>
    <name type="common">Paecilomyces lilacinus</name>
    <dbReference type="NCBI Taxonomy" id="33203"/>
    <lineage>
        <taxon>Eukaryota</taxon>
        <taxon>Fungi</taxon>
        <taxon>Dikarya</taxon>
        <taxon>Ascomycota</taxon>
        <taxon>Pezizomycotina</taxon>
        <taxon>Sordariomycetes</taxon>
        <taxon>Hypocreomycetidae</taxon>
        <taxon>Hypocreales</taxon>
        <taxon>Ophiocordycipitaceae</taxon>
        <taxon>Purpureocillium</taxon>
    </lineage>
</organism>
<evidence type="ECO:0000313" key="3">
    <source>
        <dbReference type="Proteomes" id="UP000245956"/>
    </source>
</evidence>
<feature type="compositionally biased region" description="Polar residues" evidence="1">
    <location>
        <begin position="115"/>
        <end position="130"/>
    </location>
</feature>
<protein>
    <submittedName>
        <fullName evidence="2">Uncharacterized protein</fullName>
    </submittedName>
</protein>
<accession>A0A2U3EFF0</accession>
<dbReference type="EMBL" id="LCWV01000005">
    <property type="protein sequence ID" value="PWI73244.1"/>
    <property type="molecule type" value="Genomic_DNA"/>
</dbReference>
<sequence>MSSLLSQVHTYAPLRPEVAGPQHHDHHRPPRKSRPETRAERSHVCRPQTSHFTRSAQWDTWTRTWDETRSTPDPSKTRWPDELAELTSKLLVVRGAALAGAVRSLQICQGSHLTPQAQLRQGQRPTTEAGQASPWPPHWARRSVMLPQPFGLGHPQGRQWTAPDLVTPSPCASRSTWSGYQSEQAHLIVVSLSLERRDGGQTVTAPPNGLHIARKMQMPSGTCRWDIEMRPSVLELVPVNSQSLFVDDQHPLGDQLNGQTYQVAHAEDEDACSDDCAGHAWVGQMETCDVGNIPWFTTDQFAGAWCIQCRDGQLPTTDPSLPRKVRPRGGQDASNPQVDFRPRLVAELLSAWFGAGERGQSKTSLLQTKAGDKTAASRHTLAHEVVFGLNACAVGRSSTSHKCAGVKCQRPDAGEACGGSRDALSIPACWGADCNYEYQAPPLLQGPLITLADGSVLRLLGARQGTTAWVLAVRYLRAQAMSPQTPMTTWPCHEQAMTSMTPSCRPLATAKPVVAAPADQRVLDLPVGREPSDACPQQATRGLKEGGDCQTVTGLETGPARDWGTDPAAPGGKKKKKIANAYHPDDGSRAGPLTRTAPRYDGRPVTIAHSAPGVPADGAALGGRTAPHRMGHSGHGGYSGSLPGAGAVMGMHAWRTTWWAAAPHVRGWSAFGATWLDGESLIVFLFGRCGFCANLAGVHWRRQRFIIVDTQLTRHAAGSPSTGLSLGRLLEPGPAAVHVHARGSPINKYIYVKRPWRRGAHQPSNAEAALWPHASVPASPTASSTRLGTATARPIPHPETKALWGAGGRGPPPYLQRRTHTIASAHRVLPTADPGNDVSVAADEPLSFSLSLRTARNGARKIFSTDDNSVVGDERGDLDGGARRRKKERKKLHRGAADLRRRVTIARLSHPESRSLARPACRHLFAHLMDLGLAVSGRAWNTQPTPWPLGAAGRRASTRLASCLLLGRGAAARCCAVETRLARFGWSRATSSLLPLLLPTQLAGPEVTRWLVSEGPPRQDPHLARPRPSTGPTASLSRGLTSCREAATTAAAAAAYCGAFVLLV</sequence>
<name>A0A2U3EFF0_PURLI</name>
<proteinExistence type="predicted"/>
<evidence type="ECO:0000256" key="1">
    <source>
        <dbReference type="SAM" id="MobiDB-lite"/>
    </source>
</evidence>
<feature type="region of interest" description="Disordered" evidence="1">
    <location>
        <begin position="1013"/>
        <end position="1038"/>
    </location>
</feature>
<dbReference type="AlphaFoldDB" id="A0A2U3EFF0"/>
<feature type="region of interest" description="Disordered" evidence="1">
    <location>
        <begin position="1"/>
        <end position="53"/>
    </location>
</feature>
<feature type="region of interest" description="Disordered" evidence="1">
    <location>
        <begin position="115"/>
        <end position="139"/>
    </location>
</feature>
<reference evidence="2 3" key="1">
    <citation type="journal article" date="2016" name="Front. Microbiol.">
        <title>Genome and transcriptome sequences reveal the specific parasitism of the nematophagous Purpureocillium lilacinum 36-1.</title>
        <authorList>
            <person name="Xie J."/>
            <person name="Li S."/>
            <person name="Mo C."/>
            <person name="Xiao X."/>
            <person name="Peng D."/>
            <person name="Wang G."/>
            <person name="Xiao Y."/>
        </authorList>
    </citation>
    <scope>NUCLEOTIDE SEQUENCE [LARGE SCALE GENOMIC DNA]</scope>
    <source>
        <strain evidence="2 3">36-1</strain>
    </source>
</reference>
<dbReference type="Proteomes" id="UP000245956">
    <property type="component" value="Unassembled WGS sequence"/>
</dbReference>
<feature type="compositionally biased region" description="Basic and acidic residues" evidence="1">
    <location>
        <begin position="33"/>
        <end position="43"/>
    </location>
</feature>
<feature type="region of interest" description="Disordered" evidence="1">
    <location>
        <begin position="527"/>
        <end position="624"/>
    </location>
</feature>
<feature type="region of interest" description="Disordered" evidence="1">
    <location>
        <begin position="317"/>
        <end position="337"/>
    </location>
</feature>
<comment type="caution">
    <text evidence="2">The sequence shown here is derived from an EMBL/GenBank/DDBJ whole genome shotgun (WGS) entry which is preliminary data.</text>
</comment>
<feature type="region of interest" description="Disordered" evidence="1">
    <location>
        <begin position="777"/>
        <end position="809"/>
    </location>
</feature>
<evidence type="ECO:0000313" key="2">
    <source>
        <dbReference type="EMBL" id="PWI73244.1"/>
    </source>
</evidence>